<feature type="compositionally biased region" description="Polar residues" evidence="1">
    <location>
        <begin position="44"/>
        <end position="57"/>
    </location>
</feature>
<accession>A0A9P9YD40</accession>
<evidence type="ECO:0000313" key="2">
    <source>
        <dbReference type="EMBL" id="KAI8034824.1"/>
    </source>
</evidence>
<dbReference type="GO" id="GO:0008017">
    <property type="term" value="F:microtubule binding"/>
    <property type="evidence" value="ECO:0007669"/>
    <property type="project" value="TreeGrafter"/>
</dbReference>
<evidence type="ECO:0000256" key="1">
    <source>
        <dbReference type="SAM" id="MobiDB-lite"/>
    </source>
</evidence>
<dbReference type="GO" id="GO:0048487">
    <property type="term" value="F:beta-tubulin binding"/>
    <property type="evidence" value="ECO:0007669"/>
    <property type="project" value="TreeGrafter"/>
</dbReference>
<protein>
    <submittedName>
        <fullName evidence="2">Uncharacterized protein</fullName>
    </submittedName>
</protein>
<name>A0A9P9YD40_9MUSC</name>
<dbReference type="PANTHER" id="PTHR20929">
    <property type="entry name" value="LUNG ADENOMA SUSCEPTIBILITY 1-RELATED"/>
    <property type="match status" value="1"/>
</dbReference>
<feature type="region of interest" description="Disordered" evidence="1">
    <location>
        <begin position="42"/>
        <end position="63"/>
    </location>
</feature>
<keyword evidence="3" id="KW-1185">Reference proteome</keyword>
<comment type="caution">
    <text evidence="2">The sequence shown here is derived from an EMBL/GenBank/DDBJ whole genome shotgun (WGS) entry which is preliminary data.</text>
</comment>
<proteinExistence type="predicted"/>
<dbReference type="EMBL" id="JAMKOV010000057">
    <property type="protein sequence ID" value="KAI8034824.1"/>
    <property type="molecule type" value="Genomic_DNA"/>
</dbReference>
<dbReference type="InterPro" id="IPR023247">
    <property type="entry name" value="IC97/Dnai7-like"/>
</dbReference>
<organism evidence="2 3">
    <name type="scientific">Drosophila gunungcola</name>
    <name type="common">fruit fly</name>
    <dbReference type="NCBI Taxonomy" id="103775"/>
    <lineage>
        <taxon>Eukaryota</taxon>
        <taxon>Metazoa</taxon>
        <taxon>Ecdysozoa</taxon>
        <taxon>Arthropoda</taxon>
        <taxon>Hexapoda</taxon>
        <taxon>Insecta</taxon>
        <taxon>Pterygota</taxon>
        <taxon>Neoptera</taxon>
        <taxon>Endopterygota</taxon>
        <taxon>Diptera</taxon>
        <taxon>Brachycera</taxon>
        <taxon>Muscomorpha</taxon>
        <taxon>Ephydroidea</taxon>
        <taxon>Drosophilidae</taxon>
        <taxon>Drosophila</taxon>
        <taxon>Sophophora</taxon>
    </lineage>
</organism>
<dbReference type="AlphaFoldDB" id="A0A9P9YD40"/>
<sequence length="131" mass="15378">MQSKFDALPADILRQTKREWRKRKEILQAMLDECGREIPLSELEQLTQDQHSASSQPPRERTYDVDKLYAEYEDELSKAHRRAIGPEAYGMLETDVNLRKYRIIGGVYCIDFLETPQQDKQLNARSFIRTS</sequence>
<gene>
    <name evidence="2" type="ORF">M5D96_012340</name>
</gene>
<dbReference type="Proteomes" id="UP001059596">
    <property type="component" value="Unassembled WGS sequence"/>
</dbReference>
<dbReference type="PANTHER" id="PTHR20929:SF11">
    <property type="entry name" value="DYNEIN AXONEMAL INTERMEDIATE CHAIN 7"/>
    <property type="match status" value="1"/>
</dbReference>
<reference evidence="2" key="1">
    <citation type="journal article" date="2023" name="Genome Biol. Evol.">
        <title>Long-read-based Genome Assembly of Drosophila gunungcola Reveals Fewer Chemosensory Genes in Flower-breeding Species.</title>
        <authorList>
            <person name="Negi A."/>
            <person name="Liao B.Y."/>
            <person name="Yeh S.D."/>
        </authorList>
    </citation>
    <scope>NUCLEOTIDE SEQUENCE</scope>
    <source>
        <strain evidence="2">Sukarami</strain>
    </source>
</reference>
<evidence type="ECO:0000313" key="3">
    <source>
        <dbReference type="Proteomes" id="UP001059596"/>
    </source>
</evidence>